<dbReference type="AlphaFoldDB" id="A0A382YV53"/>
<dbReference type="EMBL" id="UINC01178322">
    <property type="protein sequence ID" value="SVD86408.1"/>
    <property type="molecule type" value="Genomic_DNA"/>
</dbReference>
<sequence length="37" mass="4245">HAENKCPDKLEPREGHIPKEGLKIIRKKLGIEDNQPL</sequence>
<gene>
    <name evidence="2" type="ORF">METZ01_LOCUS439262</name>
</gene>
<evidence type="ECO:0000256" key="1">
    <source>
        <dbReference type="SAM" id="MobiDB-lite"/>
    </source>
</evidence>
<name>A0A382YV53_9ZZZZ</name>
<organism evidence="2">
    <name type="scientific">marine metagenome</name>
    <dbReference type="NCBI Taxonomy" id="408172"/>
    <lineage>
        <taxon>unclassified sequences</taxon>
        <taxon>metagenomes</taxon>
        <taxon>ecological metagenomes</taxon>
    </lineage>
</organism>
<evidence type="ECO:0000313" key="2">
    <source>
        <dbReference type="EMBL" id="SVD86408.1"/>
    </source>
</evidence>
<feature type="non-terminal residue" evidence="2">
    <location>
        <position position="1"/>
    </location>
</feature>
<accession>A0A382YV53</accession>
<reference evidence="2" key="1">
    <citation type="submission" date="2018-05" db="EMBL/GenBank/DDBJ databases">
        <authorList>
            <person name="Lanie J.A."/>
            <person name="Ng W.-L."/>
            <person name="Kazmierczak K.M."/>
            <person name="Andrzejewski T.M."/>
            <person name="Davidsen T.M."/>
            <person name="Wayne K.J."/>
            <person name="Tettelin H."/>
            <person name="Glass J.I."/>
            <person name="Rusch D."/>
            <person name="Podicherti R."/>
            <person name="Tsui H.-C.T."/>
            <person name="Winkler M.E."/>
        </authorList>
    </citation>
    <scope>NUCLEOTIDE SEQUENCE</scope>
</reference>
<feature type="region of interest" description="Disordered" evidence="1">
    <location>
        <begin position="1"/>
        <end position="21"/>
    </location>
</feature>
<protein>
    <submittedName>
        <fullName evidence="2">Uncharacterized protein</fullName>
    </submittedName>
</protein>
<proteinExistence type="predicted"/>